<gene>
    <name evidence="17" type="ORF">L196_02430</name>
</gene>
<comment type="similarity">
    <text evidence="3 15">Belongs to the extradiol ring-cleavage dioxygenase family.</text>
</comment>
<dbReference type="Pfam" id="PF22247">
    <property type="entry name" value="Diox-like_N"/>
    <property type="match status" value="1"/>
</dbReference>
<dbReference type="PROSITE" id="PS00082">
    <property type="entry name" value="EXTRADIOL_DIOXYGENAS"/>
    <property type="match status" value="1"/>
</dbReference>
<name>A0AB33Z643_9GAMM</name>
<evidence type="ECO:0000256" key="4">
    <source>
        <dbReference type="ARBA" id="ARBA00011881"/>
    </source>
</evidence>
<protein>
    <recommendedName>
        <fullName evidence="6">Metapyrocatechase</fullName>
        <ecNumber evidence="5">1.13.11.2</ecNumber>
    </recommendedName>
    <alternativeName>
        <fullName evidence="14">CatO2ase</fullName>
    </alternativeName>
    <alternativeName>
        <fullName evidence="13">Catechol 2,3-dioxygenase</fullName>
    </alternativeName>
</protein>
<keyword evidence="11 15" id="KW-0560">Oxidoreductase</keyword>
<dbReference type="PROSITE" id="PS51819">
    <property type="entry name" value="VOC"/>
    <property type="match status" value="2"/>
</dbReference>
<evidence type="ECO:0000256" key="8">
    <source>
        <dbReference type="ARBA" id="ARBA00022737"/>
    </source>
</evidence>
<feature type="domain" description="VOC" evidence="16">
    <location>
        <begin position="150"/>
        <end position="268"/>
    </location>
</feature>
<dbReference type="InterPro" id="IPR000486">
    <property type="entry name" value="Xdiol_ring_cleave_dOase_1/2"/>
</dbReference>
<dbReference type="Gene3D" id="3.10.180.10">
    <property type="entry name" value="2,3-Dihydroxybiphenyl 1,2-Dioxygenase, domain 1"/>
    <property type="match status" value="2"/>
</dbReference>
<dbReference type="Pfam" id="PF00903">
    <property type="entry name" value="Glyoxalase"/>
    <property type="match status" value="1"/>
</dbReference>
<dbReference type="EC" id="1.13.11.2" evidence="5"/>
<evidence type="ECO:0000256" key="14">
    <source>
        <dbReference type="ARBA" id="ARBA00031146"/>
    </source>
</evidence>
<comment type="caution">
    <text evidence="17">The sequence shown here is derived from an EMBL/GenBank/DDBJ whole genome shotgun (WGS) entry which is preliminary data.</text>
</comment>
<evidence type="ECO:0000256" key="6">
    <source>
        <dbReference type="ARBA" id="ARBA00022190"/>
    </source>
</evidence>
<comment type="subunit">
    <text evidence="4">Homotetramer.</text>
</comment>
<keyword evidence="18" id="KW-1185">Reference proteome</keyword>
<evidence type="ECO:0000256" key="11">
    <source>
        <dbReference type="ARBA" id="ARBA00023002"/>
    </source>
</evidence>
<evidence type="ECO:0000313" key="18">
    <source>
        <dbReference type="Proteomes" id="UP000015462"/>
    </source>
</evidence>
<reference evidence="17 18" key="1">
    <citation type="journal article" date="2013" name="Genome Announc.">
        <title>Genome Sequence of the Pyrene- and Fluoranthene-Degrading Bacterium Cycloclasticus sp. Strain PY97M.</title>
        <authorList>
            <person name="Cui Z."/>
            <person name="Xu G."/>
            <person name="Li Q."/>
            <person name="Gao W."/>
            <person name="Zheng L."/>
        </authorList>
    </citation>
    <scope>NUCLEOTIDE SEQUENCE [LARGE SCALE GENOMIC DNA]</scope>
    <source>
        <strain evidence="17 18">PY97M</strain>
    </source>
</reference>
<comment type="cofactor">
    <cofactor evidence="2 15">
        <name>Fe(2+)</name>
        <dbReference type="ChEBI" id="CHEBI:29033"/>
    </cofactor>
</comment>
<evidence type="ECO:0000256" key="12">
    <source>
        <dbReference type="ARBA" id="ARBA00023004"/>
    </source>
</evidence>
<dbReference type="GO" id="GO:0008198">
    <property type="term" value="F:ferrous iron binding"/>
    <property type="evidence" value="ECO:0007669"/>
    <property type="project" value="InterPro"/>
</dbReference>
<organism evidence="17 18">
    <name type="scientific">Cycloclasticus pugetii</name>
    <dbReference type="NCBI Taxonomy" id="34068"/>
    <lineage>
        <taxon>Bacteria</taxon>
        <taxon>Pseudomonadati</taxon>
        <taxon>Pseudomonadota</taxon>
        <taxon>Gammaproteobacteria</taxon>
        <taxon>Thiotrichales</taxon>
        <taxon>Piscirickettsiaceae</taxon>
        <taxon>Cycloclasticus</taxon>
    </lineage>
</organism>
<comment type="catalytic activity">
    <reaction evidence="1">
        <text>catechol + O2 = (2Z,4E)-2-hydroxy-6-oxohexa-2,4-dienoate + H(+)</text>
        <dbReference type="Rhea" id="RHEA:17337"/>
        <dbReference type="ChEBI" id="CHEBI:15378"/>
        <dbReference type="ChEBI" id="CHEBI:15379"/>
        <dbReference type="ChEBI" id="CHEBI:18135"/>
        <dbReference type="ChEBI" id="CHEBI:71198"/>
        <dbReference type="EC" id="1.13.11.2"/>
    </reaction>
</comment>
<keyword evidence="8" id="KW-0677">Repeat</keyword>
<dbReference type="RefSeq" id="WP_016389828.1">
    <property type="nucleotide sequence ID" value="NZ_FQZJ01000002.1"/>
</dbReference>
<dbReference type="NCBIfam" id="TIGR03211">
    <property type="entry name" value="catechol_2_3"/>
    <property type="match status" value="1"/>
</dbReference>
<evidence type="ECO:0000256" key="10">
    <source>
        <dbReference type="ARBA" id="ARBA00022964"/>
    </source>
</evidence>
<dbReference type="SUPFAM" id="SSF54593">
    <property type="entry name" value="Glyoxalase/Bleomycin resistance protein/Dihydroxybiphenyl dioxygenase"/>
    <property type="match status" value="1"/>
</dbReference>
<feature type="domain" description="VOC" evidence="16">
    <location>
        <begin position="8"/>
        <end position="123"/>
    </location>
</feature>
<evidence type="ECO:0000256" key="13">
    <source>
        <dbReference type="ARBA" id="ARBA00030369"/>
    </source>
</evidence>
<dbReference type="EMBL" id="ASHL01000001">
    <property type="protein sequence ID" value="EPD14317.1"/>
    <property type="molecule type" value="Genomic_DNA"/>
</dbReference>
<dbReference type="InterPro" id="IPR054560">
    <property type="entry name" value="XylE-like_N"/>
</dbReference>
<proteinExistence type="inferred from homology"/>
<evidence type="ECO:0000259" key="16">
    <source>
        <dbReference type="PROSITE" id="PS51819"/>
    </source>
</evidence>
<accession>A0AB33Z643</accession>
<dbReference type="InterPro" id="IPR017624">
    <property type="entry name" value="Catechol_2-3_dOase"/>
</dbReference>
<evidence type="ECO:0000256" key="3">
    <source>
        <dbReference type="ARBA" id="ARBA00008784"/>
    </source>
</evidence>
<dbReference type="InterPro" id="IPR004360">
    <property type="entry name" value="Glyas_Fos-R_dOase_dom"/>
</dbReference>
<dbReference type="GO" id="GO:0018577">
    <property type="term" value="F:catechol 2,3-dioxygenase activity"/>
    <property type="evidence" value="ECO:0007669"/>
    <property type="project" value="UniProtKB-EC"/>
</dbReference>
<evidence type="ECO:0000313" key="17">
    <source>
        <dbReference type="EMBL" id="EPD14317.1"/>
    </source>
</evidence>
<keyword evidence="12 15" id="KW-0408">Iron</keyword>
<evidence type="ECO:0000256" key="5">
    <source>
        <dbReference type="ARBA" id="ARBA00013117"/>
    </source>
</evidence>
<evidence type="ECO:0000256" key="15">
    <source>
        <dbReference type="RuleBase" id="RU000683"/>
    </source>
</evidence>
<dbReference type="InterPro" id="IPR029068">
    <property type="entry name" value="Glyas_Bleomycin-R_OHBP_Dase"/>
</dbReference>
<evidence type="ECO:0000256" key="2">
    <source>
        <dbReference type="ARBA" id="ARBA00001954"/>
    </source>
</evidence>
<keyword evidence="10 15" id="KW-0223">Dioxygenase</keyword>
<evidence type="ECO:0000256" key="1">
    <source>
        <dbReference type="ARBA" id="ARBA00000163"/>
    </source>
</evidence>
<dbReference type="InterPro" id="IPR037523">
    <property type="entry name" value="VOC_core"/>
</dbReference>
<keyword evidence="7" id="KW-0479">Metal-binding</keyword>
<evidence type="ECO:0000256" key="7">
    <source>
        <dbReference type="ARBA" id="ARBA00022723"/>
    </source>
</evidence>
<evidence type="ECO:0000256" key="9">
    <source>
        <dbReference type="ARBA" id="ARBA00022797"/>
    </source>
</evidence>
<dbReference type="Proteomes" id="UP000015462">
    <property type="component" value="Unassembled WGS sequence"/>
</dbReference>
<keyword evidence="9 15" id="KW-0058">Aromatic hydrocarbons catabolism</keyword>
<sequence length="306" mass="34634">MAMTGILRPGHTQLRVLDMEESLNHYCENIGLIETDRDDQGRVYLKCWDEQDKFSLVLEPSDRSGMDHMAFKVATEQDLWRYESNVKNFGIETKRIPAGELKGCGERVRFVAPAGHTFDLYAEKEQVGNGLPTTNPAPWPRGLKGMEPIRFDHCLLYGNNFEENFKFFTEALDFQLTEQIVDGETQLAAFLTCSTKAHDVAFIRSEKSGQLHHASFLLSSWEGVLKAGDIISMEDIPLETGPTRHGLTRGQTIYFFDPSGNRNEVFAEDSYVYPDSPVLTWTADNIGQAIFYHSRQLVESFMGVTS</sequence>
<dbReference type="AlphaFoldDB" id="A0AB33Z643"/>